<reference evidence="1" key="1">
    <citation type="submission" date="2024-01" db="EMBL/GenBank/DDBJ databases">
        <authorList>
            <person name="Webb A."/>
        </authorList>
    </citation>
    <scope>NUCLEOTIDE SEQUENCE</scope>
    <source>
        <strain evidence="1">Pm1</strain>
    </source>
</reference>
<protein>
    <submittedName>
        <fullName evidence="1">Uncharacterized protein</fullName>
    </submittedName>
</protein>
<dbReference type="AlphaFoldDB" id="A0AAV1V2Z4"/>
<gene>
    <name evidence="1" type="ORF">PM001_LOCUS24959</name>
</gene>
<evidence type="ECO:0000313" key="1">
    <source>
        <dbReference type="EMBL" id="CAK7939809.1"/>
    </source>
</evidence>
<comment type="caution">
    <text evidence="1">The sequence shown here is derived from an EMBL/GenBank/DDBJ whole genome shotgun (WGS) entry which is preliminary data.</text>
</comment>
<name>A0AAV1V2Z4_9STRA</name>
<accession>A0AAV1V2Z4</accession>
<organism evidence="1 2">
    <name type="scientific">Peronospora matthiolae</name>
    <dbReference type="NCBI Taxonomy" id="2874970"/>
    <lineage>
        <taxon>Eukaryota</taxon>
        <taxon>Sar</taxon>
        <taxon>Stramenopiles</taxon>
        <taxon>Oomycota</taxon>
        <taxon>Peronosporomycetes</taxon>
        <taxon>Peronosporales</taxon>
        <taxon>Peronosporaceae</taxon>
        <taxon>Peronospora</taxon>
    </lineage>
</organism>
<sequence>MNSVEIESGLNAAVNAADVMHLPAPAAIEATSRLRLADSVIKLDMPAKLLPEMSTEDAVAALDKLPIVDAIGELSGALKDPDLI</sequence>
<evidence type="ECO:0000313" key="2">
    <source>
        <dbReference type="Proteomes" id="UP001162060"/>
    </source>
</evidence>
<proteinExistence type="predicted"/>
<dbReference type="EMBL" id="CAKLBY020000250">
    <property type="protein sequence ID" value="CAK7939809.1"/>
    <property type="molecule type" value="Genomic_DNA"/>
</dbReference>
<dbReference type="Proteomes" id="UP001162060">
    <property type="component" value="Unassembled WGS sequence"/>
</dbReference>